<sequence>MVFTSTLFVFAFLPLAILLFYVFPARWRTVPILATSAVFYAWGEPVLVLLILGTALVTYLLGKALLRAQGPARRWILTAGIVVICLPLAVFKYLEFALESFGLDSAAQSVNLPLPIGVSFYTFMSIGYLIDIYRRRDDGAPSLLDFSAFLTMFPHLVAGPIVRWAHIGPQLREPRFDPGLFTYGAIRVATGLAKKAVLADSIAPIVDSQFATGHPTSVGAAWLAVLLYSLQIYLDFSAYSDIAIGLAAMMGVRFHENFRYPYLARSAREFWQRWHISLGSWFRDYVYIPLGGSRVSPPRVWRNLMVVWALTGLWHGAAWTFVLWGLYYGVLIGLERYVFGRYLERLPRPLQHLYGVLVAMLGWVLFRSVDVGQAWQYYTSMFGLGGVPLWDADATLALQRSAGLAIVSIVLAAGVAKRLMDRLRDQIALPDDAPADAALAPTRATRVLRAPAALGWSVVVVVCTLIATAYMVSLTYAPFIYFRF</sequence>
<dbReference type="InterPro" id="IPR024194">
    <property type="entry name" value="Ac/AlaTfrase_AlgI/DltB"/>
</dbReference>
<evidence type="ECO:0000256" key="1">
    <source>
        <dbReference type="ARBA" id="ARBA00004651"/>
    </source>
</evidence>
<evidence type="ECO:0000256" key="8">
    <source>
        <dbReference type="ARBA" id="ARBA00023315"/>
    </source>
</evidence>
<dbReference type="GO" id="GO:0042121">
    <property type="term" value="P:alginic acid biosynthetic process"/>
    <property type="evidence" value="ECO:0007669"/>
    <property type="project" value="InterPro"/>
</dbReference>
<dbReference type="InterPro" id="IPR004299">
    <property type="entry name" value="MBOAT_fam"/>
</dbReference>
<evidence type="ECO:0000256" key="4">
    <source>
        <dbReference type="ARBA" id="ARBA00022679"/>
    </source>
</evidence>
<dbReference type="EMBL" id="BONR01000004">
    <property type="protein sequence ID" value="GIG55175.1"/>
    <property type="molecule type" value="Genomic_DNA"/>
</dbReference>
<organism evidence="11 12">
    <name type="scientific">Demequina activiva</name>
    <dbReference type="NCBI Taxonomy" id="1582364"/>
    <lineage>
        <taxon>Bacteria</taxon>
        <taxon>Bacillati</taxon>
        <taxon>Actinomycetota</taxon>
        <taxon>Actinomycetes</taxon>
        <taxon>Micrococcales</taxon>
        <taxon>Demequinaceae</taxon>
        <taxon>Demequina</taxon>
    </lineage>
</organism>
<dbReference type="InterPro" id="IPR028362">
    <property type="entry name" value="AlgI"/>
</dbReference>
<evidence type="ECO:0000256" key="5">
    <source>
        <dbReference type="ARBA" id="ARBA00022692"/>
    </source>
</evidence>
<accession>A0A919Q7G8</accession>
<comment type="subcellular location">
    <subcellularLocation>
        <location evidence="1">Cell membrane</location>
        <topology evidence="1">Multi-pass membrane protein</topology>
    </subcellularLocation>
</comment>
<dbReference type="Proteomes" id="UP000652354">
    <property type="component" value="Unassembled WGS sequence"/>
</dbReference>
<keyword evidence="12" id="KW-1185">Reference proteome</keyword>
<dbReference type="AlphaFoldDB" id="A0A919Q7G8"/>
<comment type="caution">
    <text evidence="11">The sequence shown here is derived from an EMBL/GenBank/DDBJ whole genome shotgun (WGS) entry which is preliminary data.</text>
</comment>
<evidence type="ECO:0000256" key="2">
    <source>
        <dbReference type="ARBA" id="ARBA00010323"/>
    </source>
</evidence>
<keyword evidence="4 9" id="KW-0808">Transferase</keyword>
<keyword evidence="6 10" id="KW-1133">Transmembrane helix</keyword>
<feature type="transmembrane region" description="Helical" evidence="10">
    <location>
        <begin position="453"/>
        <end position="481"/>
    </location>
</feature>
<evidence type="ECO:0000256" key="6">
    <source>
        <dbReference type="ARBA" id="ARBA00022989"/>
    </source>
</evidence>
<evidence type="ECO:0000313" key="11">
    <source>
        <dbReference type="EMBL" id="GIG55175.1"/>
    </source>
</evidence>
<dbReference type="PANTHER" id="PTHR13285:SF23">
    <property type="entry name" value="TEICHOIC ACID D-ALANYLTRANSFERASE"/>
    <property type="match status" value="1"/>
</dbReference>
<feature type="transmembrane region" description="Helical" evidence="10">
    <location>
        <begin position="114"/>
        <end position="131"/>
    </location>
</feature>
<feature type="transmembrane region" description="Helical" evidence="10">
    <location>
        <begin position="312"/>
        <end position="332"/>
    </location>
</feature>
<dbReference type="PIRSF" id="PIRSF016636">
    <property type="entry name" value="AlgI_DltB"/>
    <property type="match status" value="1"/>
</dbReference>
<evidence type="ECO:0000256" key="10">
    <source>
        <dbReference type="SAM" id="Phobius"/>
    </source>
</evidence>
<name>A0A919Q7G8_9MICO</name>
<comment type="similarity">
    <text evidence="2 9">Belongs to the membrane-bound acyltransferase family.</text>
</comment>
<keyword evidence="5 10" id="KW-0812">Transmembrane</keyword>
<evidence type="ECO:0000256" key="3">
    <source>
        <dbReference type="ARBA" id="ARBA00022475"/>
    </source>
</evidence>
<proteinExistence type="inferred from homology"/>
<dbReference type="Pfam" id="PF03062">
    <property type="entry name" value="MBOAT"/>
    <property type="match status" value="1"/>
</dbReference>
<feature type="transmembrane region" description="Helical" evidence="10">
    <location>
        <begin position="353"/>
        <end position="378"/>
    </location>
</feature>
<feature type="transmembrane region" description="Helical" evidence="10">
    <location>
        <begin position="7"/>
        <end position="27"/>
    </location>
</feature>
<reference evidence="11" key="1">
    <citation type="submission" date="2021-01" db="EMBL/GenBank/DDBJ databases">
        <title>Whole genome shotgun sequence of Demequina activiva NBRC 110675.</title>
        <authorList>
            <person name="Komaki H."/>
            <person name="Tamura T."/>
        </authorList>
    </citation>
    <scope>NUCLEOTIDE SEQUENCE</scope>
    <source>
        <strain evidence="11">NBRC 110675</strain>
    </source>
</reference>
<gene>
    <name evidence="11" type="ORF">Dac01nite_19270</name>
</gene>
<keyword evidence="7 9" id="KW-0472">Membrane</keyword>
<evidence type="ECO:0000256" key="7">
    <source>
        <dbReference type="ARBA" id="ARBA00023136"/>
    </source>
</evidence>
<feature type="transmembrane region" description="Helical" evidence="10">
    <location>
        <begin position="39"/>
        <end position="62"/>
    </location>
</feature>
<dbReference type="PIRSF" id="PIRSF500217">
    <property type="entry name" value="AlgI"/>
    <property type="match status" value="1"/>
</dbReference>
<dbReference type="RefSeq" id="WP_203656396.1">
    <property type="nucleotide sequence ID" value="NZ_BONR01000004.1"/>
</dbReference>
<feature type="transmembrane region" description="Helical" evidence="10">
    <location>
        <begin position="74"/>
        <end position="94"/>
    </location>
</feature>
<dbReference type="PANTHER" id="PTHR13285">
    <property type="entry name" value="ACYLTRANSFERASE"/>
    <property type="match status" value="1"/>
</dbReference>
<dbReference type="InterPro" id="IPR051085">
    <property type="entry name" value="MB_O-acyltransferase"/>
</dbReference>
<feature type="transmembrane region" description="Helical" evidence="10">
    <location>
        <begin position="398"/>
        <end position="416"/>
    </location>
</feature>
<protein>
    <submittedName>
        <fullName evidence="11">Alginate regulatory protein</fullName>
    </submittedName>
</protein>
<keyword evidence="8 9" id="KW-0012">Acyltransferase</keyword>
<keyword evidence="3 9" id="KW-1003">Cell membrane</keyword>
<evidence type="ECO:0000256" key="9">
    <source>
        <dbReference type="PIRNR" id="PIRNR016636"/>
    </source>
</evidence>
<dbReference type="GO" id="GO:0005886">
    <property type="term" value="C:plasma membrane"/>
    <property type="evidence" value="ECO:0007669"/>
    <property type="project" value="UniProtKB-SubCell"/>
</dbReference>
<evidence type="ECO:0000313" key="12">
    <source>
        <dbReference type="Proteomes" id="UP000652354"/>
    </source>
</evidence>
<dbReference type="GO" id="GO:0016746">
    <property type="term" value="F:acyltransferase activity"/>
    <property type="evidence" value="ECO:0007669"/>
    <property type="project" value="UniProtKB-KW"/>
</dbReference>